<dbReference type="Gene3D" id="2.30.30.40">
    <property type="entry name" value="SH3 Domains"/>
    <property type="match status" value="1"/>
</dbReference>
<feature type="compositionally biased region" description="Low complexity" evidence="7">
    <location>
        <begin position="342"/>
        <end position="364"/>
    </location>
</feature>
<proteinExistence type="predicted"/>
<evidence type="ECO:0000256" key="1">
    <source>
        <dbReference type="ARBA" id="ARBA00004308"/>
    </source>
</evidence>
<feature type="region of interest" description="Disordered" evidence="7">
    <location>
        <begin position="239"/>
        <end position="367"/>
    </location>
</feature>
<feature type="domain" description="BAR" evidence="8">
    <location>
        <begin position="24"/>
        <end position="242"/>
    </location>
</feature>
<keyword evidence="10" id="KW-1185">Reference proteome</keyword>
<feature type="region of interest" description="Disordered" evidence="7">
    <location>
        <begin position="150"/>
        <end position="171"/>
    </location>
</feature>
<dbReference type="Pfam" id="PF03114">
    <property type="entry name" value="BAR"/>
    <property type="match status" value="1"/>
</dbReference>
<dbReference type="PROSITE" id="PS51021">
    <property type="entry name" value="BAR"/>
    <property type="match status" value="1"/>
</dbReference>
<comment type="subcellular location">
    <subcellularLocation>
        <location evidence="2">Cytoplasm</location>
    </subcellularLocation>
    <subcellularLocation>
        <location evidence="1">Endomembrane system</location>
    </subcellularLocation>
</comment>
<dbReference type="PANTHER" id="PTHR46514">
    <property type="entry name" value="AMPHIPHYSIN"/>
    <property type="match status" value="1"/>
</dbReference>
<keyword evidence="4" id="KW-0963">Cytoplasm</keyword>
<name>A0A6H5FZI6_9HEMI</name>
<feature type="compositionally biased region" description="Basic and acidic residues" evidence="7">
    <location>
        <begin position="159"/>
        <end position="171"/>
    </location>
</feature>
<dbReference type="SMART" id="SM00721">
    <property type="entry name" value="BAR"/>
    <property type="match status" value="1"/>
</dbReference>
<keyword evidence="3" id="KW-0728">SH3 domain</keyword>
<evidence type="ECO:0000313" key="9">
    <source>
        <dbReference type="EMBL" id="CAA9995314.1"/>
    </source>
</evidence>
<dbReference type="InterPro" id="IPR010504">
    <property type="entry name" value="AH_dom"/>
</dbReference>
<keyword evidence="6" id="KW-0472">Membrane</keyword>
<protein>
    <recommendedName>
        <fullName evidence="8">BAR domain-containing protein</fullName>
    </recommendedName>
</protein>
<dbReference type="SUPFAM" id="SSF50044">
    <property type="entry name" value="SH3-domain"/>
    <property type="match status" value="1"/>
</dbReference>
<evidence type="ECO:0000256" key="5">
    <source>
        <dbReference type="ARBA" id="ARBA00023054"/>
    </source>
</evidence>
<dbReference type="PRINTS" id="PR01251">
    <property type="entry name" value="AMPHIPHYSIN"/>
</dbReference>
<dbReference type="SUPFAM" id="SSF103657">
    <property type="entry name" value="BAR/IMD domain-like"/>
    <property type="match status" value="1"/>
</dbReference>
<evidence type="ECO:0000313" key="10">
    <source>
        <dbReference type="Proteomes" id="UP000479000"/>
    </source>
</evidence>
<dbReference type="AlphaFoldDB" id="A0A6H5FZI6"/>
<evidence type="ECO:0000256" key="7">
    <source>
        <dbReference type="SAM" id="MobiDB-lite"/>
    </source>
</evidence>
<feature type="compositionally biased region" description="Polar residues" evidence="7">
    <location>
        <begin position="239"/>
        <end position="299"/>
    </location>
</feature>
<dbReference type="EMBL" id="CADCXU010003286">
    <property type="protein sequence ID" value="CAA9995314.1"/>
    <property type="molecule type" value="Genomic_DNA"/>
</dbReference>
<evidence type="ECO:0000256" key="6">
    <source>
        <dbReference type="ARBA" id="ARBA00023136"/>
    </source>
</evidence>
<dbReference type="InterPro" id="IPR036028">
    <property type="entry name" value="SH3-like_dom_sf"/>
</dbReference>
<dbReference type="GO" id="GO:0005543">
    <property type="term" value="F:phospholipid binding"/>
    <property type="evidence" value="ECO:0007669"/>
    <property type="project" value="TreeGrafter"/>
</dbReference>
<dbReference type="GO" id="GO:0019904">
    <property type="term" value="F:protein domain specific binding"/>
    <property type="evidence" value="ECO:0007669"/>
    <property type="project" value="InterPro"/>
</dbReference>
<dbReference type="InterPro" id="IPR004148">
    <property type="entry name" value="BAR_dom"/>
</dbReference>
<evidence type="ECO:0000256" key="3">
    <source>
        <dbReference type="ARBA" id="ARBA00022443"/>
    </source>
</evidence>
<accession>A0A6H5FZI6</accession>
<sequence length="579" mass="64656">MAERKGSLIAKSVSKHAGRAKEKFLQNLGKVDRTADDIFDEHLENFNRQQQAAGRLQKEFNNYIRCIRAVQGASKSLFDCINDVYEAGWVGQDVLSSQSTNIEMLWQDLSHKLSDQVLLPLNTYCSQFPETKKKIDKRSRKLVDYDGQRHNMQSLEGGGGKKRDETKVQKAKEQLQLAKHTYDTLNSELHDDLPALYHSRILFFVNNLQTLFSAEQVFHAETSKVFAELEAIIDKLATDSQKQSYSPRQITSSPIRNNINAGSPGSPTSAGADLTNSNQPESTTNTNNRSGSIVENGSSEALEDSPIYENQTLGNGGTPSLNNGETPSLSNATPALVNGNATETSETSPNDTTTPTTTPAAETNNNRRVEELYDIPVGATTVNLPPGVLYKVKATYKYNREDVDELSFEVGDIIRVVTYDDPEEQVSLQSLVSSSWFHHKFNSLMVLLLQNAKKKLFITRSPICEITRMTSAYQLTYQFRLTAERPSFERRTALSSSAGRLNRPAAGWLAELAPRRLAELAPRRPAELAPRPRWPPELVPRLAPEFLPRPTPRPIQSPNLVQAFFHLHCVHQSSRCSMP</sequence>
<dbReference type="Gene3D" id="1.20.1270.60">
    <property type="entry name" value="Arfaptin homology (AH) domain/BAR domain"/>
    <property type="match status" value="1"/>
</dbReference>
<dbReference type="GO" id="GO:0005737">
    <property type="term" value="C:cytoplasm"/>
    <property type="evidence" value="ECO:0007669"/>
    <property type="project" value="UniProtKB-SubCell"/>
</dbReference>
<dbReference type="SMART" id="SM01015">
    <property type="entry name" value="Arfaptin"/>
    <property type="match status" value="1"/>
</dbReference>
<reference evidence="9 10" key="1">
    <citation type="submission" date="2020-02" db="EMBL/GenBank/DDBJ databases">
        <authorList>
            <person name="Ferguson B K."/>
        </authorList>
    </citation>
    <scope>NUCLEOTIDE SEQUENCE [LARGE SCALE GENOMIC DNA]</scope>
</reference>
<dbReference type="InterPro" id="IPR027267">
    <property type="entry name" value="AH/BAR_dom_sf"/>
</dbReference>
<feature type="compositionally biased region" description="Polar residues" evidence="7">
    <location>
        <begin position="308"/>
        <end position="333"/>
    </location>
</feature>
<dbReference type="PANTHER" id="PTHR46514:SF3">
    <property type="entry name" value="AMPHIPHYSIN"/>
    <property type="match status" value="1"/>
</dbReference>
<dbReference type="Proteomes" id="UP000479000">
    <property type="component" value="Unassembled WGS sequence"/>
</dbReference>
<gene>
    <name evidence="9" type="ORF">NTEN_LOCUS2105</name>
</gene>
<dbReference type="GO" id="GO:0005886">
    <property type="term" value="C:plasma membrane"/>
    <property type="evidence" value="ECO:0007669"/>
    <property type="project" value="TreeGrafter"/>
</dbReference>
<evidence type="ECO:0000256" key="2">
    <source>
        <dbReference type="ARBA" id="ARBA00004496"/>
    </source>
</evidence>
<keyword evidence="5" id="KW-0175">Coiled coil</keyword>
<organism evidence="9 10">
    <name type="scientific">Nesidiocoris tenuis</name>
    <dbReference type="NCBI Taxonomy" id="355587"/>
    <lineage>
        <taxon>Eukaryota</taxon>
        <taxon>Metazoa</taxon>
        <taxon>Ecdysozoa</taxon>
        <taxon>Arthropoda</taxon>
        <taxon>Hexapoda</taxon>
        <taxon>Insecta</taxon>
        <taxon>Pterygota</taxon>
        <taxon>Neoptera</taxon>
        <taxon>Paraneoptera</taxon>
        <taxon>Hemiptera</taxon>
        <taxon>Heteroptera</taxon>
        <taxon>Panheteroptera</taxon>
        <taxon>Cimicomorpha</taxon>
        <taxon>Miridae</taxon>
        <taxon>Dicyphina</taxon>
        <taxon>Nesidiocoris</taxon>
    </lineage>
</organism>
<evidence type="ECO:0000259" key="8">
    <source>
        <dbReference type="PROSITE" id="PS51021"/>
    </source>
</evidence>
<evidence type="ECO:0000256" key="4">
    <source>
        <dbReference type="ARBA" id="ARBA00022490"/>
    </source>
</evidence>
<dbReference type="InterPro" id="IPR003005">
    <property type="entry name" value="Amphiphysin"/>
</dbReference>
<dbReference type="GO" id="GO:0012505">
    <property type="term" value="C:endomembrane system"/>
    <property type="evidence" value="ECO:0007669"/>
    <property type="project" value="UniProtKB-SubCell"/>
</dbReference>
<dbReference type="FunFam" id="1.20.1270.60:FF:000013">
    <property type="entry name" value="Amphiphysin isoform 2"/>
    <property type="match status" value="1"/>
</dbReference>
<dbReference type="OrthoDB" id="446293at2759"/>